<accession>A0AAU7YUF2</accession>
<organism evidence="1">
    <name type="scientific">Tunturiibacter gelidiferens</name>
    <dbReference type="NCBI Taxonomy" id="3069689"/>
    <lineage>
        <taxon>Bacteria</taxon>
        <taxon>Pseudomonadati</taxon>
        <taxon>Acidobacteriota</taxon>
        <taxon>Terriglobia</taxon>
        <taxon>Terriglobales</taxon>
        <taxon>Acidobacteriaceae</taxon>
        <taxon>Tunturiibacter</taxon>
    </lineage>
</organism>
<name>A0AAU7YUF2_9BACT</name>
<reference evidence="1" key="1">
    <citation type="submission" date="2023-08" db="EMBL/GenBank/DDBJ databases">
        <authorList>
            <person name="Messyasz A."/>
            <person name="Mannisto M.K."/>
            <person name="Kerkhof L.J."/>
            <person name="Haggblom M."/>
        </authorList>
    </citation>
    <scope>NUCLEOTIDE SEQUENCE</scope>
    <source>
        <strain evidence="1">M8UP39</strain>
        <plasmid evidence="1">unnamed</plasmid>
    </source>
</reference>
<dbReference type="KEGG" id="tgi:RBB81_00230"/>
<dbReference type="AlphaFoldDB" id="A0AAU7YUF2"/>
<protein>
    <submittedName>
        <fullName evidence="1">Uncharacterized protein</fullName>
    </submittedName>
</protein>
<sequence>MPEKGSTGVAKTVDIQSISKDVAELVKQLDKKVEGPIDVRILKSMQVKIQKLLTPAP</sequence>
<keyword evidence="1" id="KW-0614">Plasmid</keyword>
<dbReference type="EMBL" id="CP132937">
    <property type="protein sequence ID" value="XCB20283.1"/>
    <property type="molecule type" value="Genomic_DNA"/>
</dbReference>
<proteinExistence type="predicted"/>
<gene>
    <name evidence="1" type="ORF">RBB81_00230</name>
</gene>
<geneLocation type="plasmid" evidence="1">
    <name>unnamed</name>
</geneLocation>
<evidence type="ECO:0000313" key="1">
    <source>
        <dbReference type="EMBL" id="XCB20283.1"/>
    </source>
</evidence>
<reference evidence="1" key="2">
    <citation type="journal article" date="2024" name="Environ. Microbiol.">
        <title>Genome analysis and description of Tunturibacter gen. nov. expands the diversity of Terriglobia in tundra soils.</title>
        <authorList>
            <person name="Messyasz A."/>
            <person name="Mannisto M.K."/>
            <person name="Kerkhof L.J."/>
            <person name="Haggblom M.M."/>
        </authorList>
    </citation>
    <scope>NUCLEOTIDE SEQUENCE</scope>
    <source>
        <strain evidence="1">M8UP39</strain>
    </source>
</reference>
<dbReference type="RefSeq" id="WP_353070735.1">
    <property type="nucleotide sequence ID" value="NZ_CP132937.1"/>
</dbReference>